<dbReference type="SMART" id="SM00179">
    <property type="entry name" value="EGF_CA"/>
    <property type="match status" value="6"/>
</dbReference>
<evidence type="ECO:0000256" key="1">
    <source>
        <dbReference type="ARBA" id="ARBA00022536"/>
    </source>
</evidence>
<feature type="disulfide bond" evidence="6">
    <location>
        <begin position="1313"/>
        <end position="1322"/>
    </location>
</feature>
<dbReference type="PROSITE" id="PS50026">
    <property type="entry name" value="EGF_3"/>
    <property type="match status" value="7"/>
</dbReference>
<feature type="disulfide bond" evidence="6">
    <location>
        <begin position="1158"/>
        <end position="1167"/>
    </location>
</feature>
<keyword evidence="3" id="KW-0677">Repeat</keyword>
<feature type="disulfide bond" evidence="6">
    <location>
        <begin position="1351"/>
        <end position="1360"/>
    </location>
</feature>
<evidence type="ECO:0000313" key="10">
    <source>
        <dbReference type="EnsemblMetazoa" id="ACOM033481-PA.1"/>
    </source>
</evidence>
<dbReference type="VEuPathDB" id="VectorBase:ACON2_031605"/>
<feature type="disulfide bond" evidence="6">
    <location>
        <begin position="1275"/>
        <end position="1284"/>
    </location>
</feature>
<feature type="domain" description="EGF-like" evidence="9">
    <location>
        <begin position="1325"/>
        <end position="1361"/>
    </location>
</feature>
<dbReference type="GO" id="GO:0007219">
    <property type="term" value="P:Notch signaling pathway"/>
    <property type="evidence" value="ECO:0007669"/>
    <property type="project" value="TreeGrafter"/>
</dbReference>
<feature type="disulfide bond" evidence="6">
    <location>
        <begin position="1254"/>
        <end position="1264"/>
    </location>
</feature>
<evidence type="ECO:0000256" key="5">
    <source>
        <dbReference type="ARBA" id="ARBA00023180"/>
    </source>
</evidence>
<dbReference type="SUPFAM" id="SSF57184">
    <property type="entry name" value="Growth factor receptor domain"/>
    <property type="match status" value="1"/>
</dbReference>
<evidence type="ECO:0000259" key="9">
    <source>
        <dbReference type="PROSITE" id="PS50026"/>
    </source>
</evidence>
<feature type="region of interest" description="Disordered" evidence="7">
    <location>
        <begin position="1511"/>
        <end position="1538"/>
    </location>
</feature>
<feature type="domain" description="EGF-like" evidence="9">
    <location>
        <begin position="1250"/>
        <end position="1285"/>
    </location>
</feature>
<dbReference type="CDD" id="cd00054">
    <property type="entry name" value="EGF_CA"/>
    <property type="match status" value="7"/>
</dbReference>
<evidence type="ECO:0000256" key="2">
    <source>
        <dbReference type="ARBA" id="ARBA00022729"/>
    </source>
</evidence>
<feature type="region of interest" description="Disordered" evidence="7">
    <location>
        <begin position="732"/>
        <end position="751"/>
    </location>
</feature>
<dbReference type="PROSITE" id="PS00010">
    <property type="entry name" value="ASX_HYDROXYL"/>
    <property type="match status" value="3"/>
</dbReference>
<feature type="region of interest" description="Disordered" evidence="7">
    <location>
        <begin position="174"/>
        <end position="242"/>
    </location>
</feature>
<feature type="compositionally biased region" description="Low complexity" evidence="7">
    <location>
        <begin position="322"/>
        <end position="340"/>
    </location>
</feature>
<dbReference type="Pfam" id="PF00008">
    <property type="entry name" value="EGF"/>
    <property type="match status" value="5"/>
</dbReference>
<proteinExistence type="predicted"/>
<dbReference type="PANTHER" id="PTHR12916">
    <property type="entry name" value="CYTOCHROME C OXIDASE POLYPEPTIDE VIC-2"/>
    <property type="match status" value="1"/>
</dbReference>
<keyword evidence="8" id="KW-1133">Transmembrane helix</keyword>
<dbReference type="SUPFAM" id="SSF57196">
    <property type="entry name" value="EGF/Laminin"/>
    <property type="match status" value="3"/>
</dbReference>
<keyword evidence="5" id="KW-0325">Glycoprotein</keyword>
<keyword evidence="4 6" id="KW-1015">Disulfide bond</keyword>
<dbReference type="InterPro" id="IPR018097">
    <property type="entry name" value="EGF_Ca-bd_CS"/>
</dbReference>
<keyword evidence="8" id="KW-0812">Transmembrane</keyword>
<evidence type="ECO:0000256" key="8">
    <source>
        <dbReference type="SAM" id="Phobius"/>
    </source>
</evidence>
<keyword evidence="1 6" id="KW-0245">EGF-like domain</keyword>
<comment type="caution">
    <text evidence="6">Lacks conserved residue(s) required for the propagation of feature annotation.</text>
</comment>
<dbReference type="InterPro" id="IPR000742">
    <property type="entry name" value="EGF"/>
</dbReference>
<feature type="region of interest" description="Disordered" evidence="7">
    <location>
        <begin position="449"/>
        <end position="468"/>
    </location>
</feature>
<dbReference type="Proteomes" id="UP000075882">
    <property type="component" value="Unassembled WGS sequence"/>
</dbReference>
<feature type="compositionally biased region" description="Basic and acidic residues" evidence="7">
    <location>
        <begin position="454"/>
        <end position="468"/>
    </location>
</feature>
<feature type="disulfide bond" evidence="6">
    <location>
        <begin position="1238"/>
        <end position="1247"/>
    </location>
</feature>
<feature type="domain" description="EGF-like" evidence="9">
    <location>
        <begin position="1129"/>
        <end position="1168"/>
    </location>
</feature>
<feature type="disulfide bond" evidence="6">
    <location>
        <begin position="1200"/>
        <end position="1209"/>
    </location>
</feature>
<evidence type="ECO:0000256" key="7">
    <source>
        <dbReference type="SAM" id="MobiDB-lite"/>
    </source>
</evidence>
<feature type="domain" description="EGF-like" evidence="9">
    <location>
        <begin position="1364"/>
        <end position="1400"/>
    </location>
</feature>
<feature type="compositionally biased region" description="Polar residues" evidence="7">
    <location>
        <begin position="275"/>
        <end position="291"/>
    </location>
</feature>
<dbReference type="FunFam" id="2.10.25.10:FF:000858">
    <property type="entry name" value="Notch receptor protein"/>
    <property type="match status" value="1"/>
</dbReference>
<organism evidence="10">
    <name type="scientific">Anopheles coluzzii</name>
    <name type="common">African malaria mosquito</name>
    <dbReference type="NCBI Taxonomy" id="1518534"/>
    <lineage>
        <taxon>Eukaryota</taxon>
        <taxon>Metazoa</taxon>
        <taxon>Ecdysozoa</taxon>
        <taxon>Arthropoda</taxon>
        <taxon>Hexapoda</taxon>
        <taxon>Insecta</taxon>
        <taxon>Pterygota</taxon>
        <taxon>Neoptera</taxon>
        <taxon>Endopterygota</taxon>
        <taxon>Diptera</taxon>
        <taxon>Nematocera</taxon>
        <taxon>Culicoidea</taxon>
        <taxon>Culicidae</taxon>
        <taxon>Anophelinae</taxon>
        <taxon>Anopheles</taxon>
    </lineage>
</organism>
<keyword evidence="8" id="KW-0472">Membrane</keyword>
<accession>A0A8W7PLE0</accession>
<dbReference type="GO" id="GO:0005509">
    <property type="term" value="F:calcium ion binding"/>
    <property type="evidence" value="ECO:0007669"/>
    <property type="project" value="InterPro"/>
</dbReference>
<dbReference type="InterPro" id="IPR001881">
    <property type="entry name" value="EGF-like_Ca-bd_dom"/>
</dbReference>
<evidence type="ECO:0000256" key="6">
    <source>
        <dbReference type="PROSITE-ProRule" id="PRU00076"/>
    </source>
</evidence>
<dbReference type="EnsemblMetazoa" id="ACOM033481-RA">
    <property type="protein sequence ID" value="ACOM033481-PA.1"/>
    <property type="gene ID" value="ACOM033481"/>
</dbReference>
<feature type="compositionally biased region" description="Polar residues" evidence="7">
    <location>
        <begin position="214"/>
        <end position="224"/>
    </location>
</feature>
<dbReference type="InterPro" id="IPR009030">
    <property type="entry name" value="Growth_fac_rcpt_cys_sf"/>
</dbReference>
<feature type="compositionally biased region" description="Low complexity" evidence="7">
    <location>
        <begin position="522"/>
        <end position="540"/>
    </location>
</feature>
<dbReference type="SMART" id="SM00181">
    <property type="entry name" value="EGF"/>
    <property type="match status" value="7"/>
</dbReference>
<dbReference type="PROSITE" id="PS01187">
    <property type="entry name" value="EGF_CA"/>
    <property type="match status" value="1"/>
</dbReference>
<dbReference type="Gene3D" id="2.10.25.10">
    <property type="entry name" value="Laminin"/>
    <property type="match status" value="6"/>
</dbReference>
<keyword evidence="2" id="KW-0732">Signal</keyword>
<evidence type="ECO:0000256" key="4">
    <source>
        <dbReference type="ARBA" id="ARBA00023157"/>
    </source>
</evidence>
<feature type="compositionally biased region" description="Polar residues" evidence="7">
    <location>
        <begin position="174"/>
        <end position="193"/>
    </location>
</feature>
<dbReference type="PANTHER" id="PTHR12916:SF4">
    <property type="entry name" value="UNINFLATABLE, ISOFORM C"/>
    <property type="match status" value="1"/>
</dbReference>
<feature type="domain" description="EGF-like" evidence="9">
    <location>
        <begin position="1212"/>
        <end position="1248"/>
    </location>
</feature>
<dbReference type="FunFam" id="2.10.25.10:FF:000404">
    <property type="entry name" value="Weary, isoform B"/>
    <property type="match status" value="1"/>
</dbReference>
<feature type="disulfide bond" evidence="6">
    <location>
        <begin position="1139"/>
        <end position="1156"/>
    </location>
</feature>
<feature type="region of interest" description="Disordered" evidence="7">
    <location>
        <begin position="809"/>
        <end position="833"/>
    </location>
</feature>
<feature type="compositionally biased region" description="Polar residues" evidence="7">
    <location>
        <begin position="856"/>
        <end position="869"/>
    </location>
</feature>
<name>A0A8W7PLE0_ANOCL</name>
<evidence type="ECO:0000256" key="3">
    <source>
        <dbReference type="ARBA" id="ARBA00022737"/>
    </source>
</evidence>
<feature type="compositionally biased region" description="Low complexity" evidence="7">
    <location>
        <begin position="810"/>
        <end position="825"/>
    </location>
</feature>
<feature type="disulfide bond" evidence="6">
    <location>
        <begin position="1390"/>
        <end position="1399"/>
    </location>
</feature>
<feature type="region of interest" description="Disordered" evidence="7">
    <location>
        <begin position="99"/>
        <end position="127"/>
    </location>
</feature>
<dbReference type="PROSITE" id="PS00022">
    <property type="entry name" value="EGF_1"/>
    <property type="match status" value="7"/>
</dbReference>
<protein>
    <recommendedName>
        <fullName evidence="9">EGF-like domain-containing protein</fullName>
    </recommendedName>
</protein>
<feature type="compositionally biased region" description="Low complexity" evidence="7">
    <location>
        <begin position="299"/>
        <end position="312"/>
    </location>
</feature>
<dbReference type="FunFam" id="2.10.25.10:FF:000637">
    <property type="entry name" value="Weary, isoform B"/>
    <property type="match status" value="1"/>
</dbReference>
<dbReference type="GO" id="GO:0005112">
    <property type="term" value="F:Notch binding"/>
    <property type="evidence" value="ECO:0007669"/>
    <property type="project" value="TreeGrafter"/>
</dbReference>
<sequence>LKCHLKGNNQPLQTLPVRIIKRKLEHSTFQFTPELKPRKMNRRATALCLTLLALGVTAGPTPDQPATGSDAEVLLTTASAGLSSEQPTELSLVETVSSFTQPTAEDSQTEVSSSSSSSSATSPDLLLSSPASVDVPVDEASQSIASSLAPAKVAAASFPSPTPSEAPLMASSTIVSSGQTPTGEDSLSVSAASTMGPETIATTEVLTDAPKSLESITSTASAGTPESDCDDKKASDLEPESETPVISFGIRLFTVEVATGTERASEEQIDLSNATQAQGNMSSKNTATSNHDGVDPIDTTVSPAVVSSTVGSPESSPKLRSPESVEGSVTSTTTNGQSTVTINTQVMANGAVGSAFELPEDAQDDAFSNEIHVERNMKNGLYRIKIAEITTDEFDNGLRENDNENMLMTDTMGSQGSRQLPLHKSVYPSKINIDDFYPSKLEDFKPDQAQQHLNSDKEQRLREKDILRNEDGERLFESTIMKPSDILPVLTTTEVDEKAEQLQEQLLGDGMERPSNVGTVTSASSSSSVSSSSSSSSSISPINNATGQDSGDISTTKIEIELIDDTSETSASDERSSKPTIDNITEKLEENDEVISRIEENFKGFRAFEGTAGGDDEEEYRDAVEGRKDDEVITIAISSVTFSSSQQDSTQTAPPPLASVSTVVAAEQQPIDEEDGVPVSGSDIVKNSYGNLFIPRRVKKNDPSTATKLAQLGKTAPLKKIDFAATKFNTDNNAPVGLSDSADGSKKDKPEFSTTKFYNSKELYSELHHQALVPNRTQTVAKSKATAAILSEKDIITAKTMSKPAQAILAASSRKSSRAQATSSTGADNAGAKADLKQHTLKTNFVLNEPTVPVGTKSTKPGSASASEDLQQRKIKSLGSAASAIIAATAKLAKPSRPSSTTTTTTAAAAAATTTTFNSMTTTVASSAVFPSQPGSNDSNRLGVTTVGSSRIDETVQSIGVASKPSVPLSRLHEKINTLDCEIQSIAPDSSVWRGNETHELQLPAMTPEDCSAGSSCTPTTISWEGTADIQSGDVLIVEIDDHHLIPSNYNKSSEGAHHTTTAVYQVTRLGHENCDITEGVLLDITPLVADGKKLVTLYDKDLTEGINLLIVVSEQWGQQCVRLKVTVKSDNCGENADCSGKGVCYSNNSMEGYECQCCSGFAGTHCEEIDACSPSPCTNNGICVDLSQGHEGSAYQCLCPYGYTGKNCQFESDPCNPSQCLNGGTCVGNSTHFRCDCTSGYTGPLCQHNLNECESSPCVHGICVDQEDGFRCFCQPGFSGELCNFEYNECESNPCINGGQCIDNIGGFSCKCTRGYTGKRCHIKVDFCANDPCPDGHRCIDHGDDFTCECPGGRNGPDCNQVPRTLCNVNPCANGGTCWTTEESFYCACRPGFTGKMCEENFVIDTMVSSSEMLSDTLANQNGLRAISGSTMYGDDGAVAHTGKHSSAIELHNAYIAAGTLATAILIVAVVVTACHCKVHQSYRHFATKHRQLIPIFGRRAKPANANRHWLSGKGHQQQPHHHQSHTNPNYNYAHQLPSSYSGLQPERIINKPLPMNLENDMYYTVDFGDSQNAPLIQ</sequence>
<dbReference type="FunFam" id="2.10.25.10:FF:000494">
    <property type="entry name" value="Weary, isoform B"/>
    <property type="match status" value="1"/>
</dbReference>
<dbReference type="FunFam" id="2.10.25.10:FF:000472">
    <property type="entry name" value="Uncharacterized protein, isoform A"/>
    <property type="match status" value="1"/>
</dbReference>
<dbReference type="InterPro" id="IPR000152">
    <property type="entry name" value="EGF-type_Asp/Asn_hydroxyl_site"/>
</dbReference>
<feature type="compositionally biased region" description="Low complexity" evidence="7">
    <location>
        <begin position="104"/>
        <end position="127"/>
    </location>
</feature>
<reference evidence="10" key="1">
    <citation type="submission" date="2022-08" db="UniProtKB">
        <authorList>
            <consortium name="EnsemblMetazoa"/>
        </authorList>
    </citation>
    <scope>IDENTIFICATION</scope>
</reference>
<dbReference type="PROSITE" id="PS01186">
    <property type="entry name" value="EGF_2"/>
    <property type="match status" value="6"/>
</dbReference>
<feature type="compositionally biased region" description="Polar residues" evidence="7">
    <location>
        <begin position="1528"/>
        <end position="1538"/>
    </location>
</feature>
<feature type="compositionally biased region" description="Polar residues" evidence="7">
    <location>
        <begin position="541"/>
        <end position="557"/>
    </location>
</feature>
<feature type="transmembrane region" description="Helical" evidence="8">
    <location>
        <begin position="1455"/>
        <end position="1476"/>
    </location>
</feature>
<feature type="domain" description="EGF-like" evidence="9">
    <location>
        <begin position="1287"/>
        <end position="1323"/>
    </location>
</feature>
<feature type="region of interest" description="Disordered" evidence="7">
    <location>
        <begin position="275"/>
        <end position="340"/>
    </location>
</feature>
<feature type="region of interest" description="Disordered" evidence="7">
    <location>
        <begin position="851"/>
        <end position="872"/>
    </location>
</feature>
<feature type="domain" description="EGF-like" evidence="9">
    <location>
        <begin position="1169"/>
        <end position="1210"/>
    </location>
</feature>
<feature type="region of interest" description="Disordered" evidence="7">
    <location>
        <begin position="506"/>
        <end position="586"/>
    </location>
</feature>